<sequence>MKKILVIDDDETFQKAISTKLELLTYQVVLASDGEEGLSKAVTEKPDLILLDIKMPKLDGLAFLKKLRANEGGLKIPVIITSNLSSIDKISEGVSLGIKGYILKSNETLDTITKEIAAALNT</sequence>
<dbReference type="AlphaFoldDB" id="A0A1G2UKV1"/>
<dbReference type="Proteomes" id="UP000177202">
    <property type="component" value="Unassembled WGS sequence"/>
</dbReference>
<protein>
    <recommendedName>
        <fullName evidence="3">Response regulatory domain-containing protein</fullName>
    </recommendedName>
</protein>
<evidence type="ECO:0000313" key="4">
    <source>
        <dbReference type="EMBL" id="OHB10017.1"/>
    </source>
</evidence>
<accession>A0A1G2UKV1</accession>
<evidence type="ECO:0000313" key="5">
    <source>
        <dbReference type="Proteomes" id="UP000177202"/>
    </source>
</evidence>
<dbReference type="PANTHER" id="PTHR44591:SF3">
    <property type="entry name" value="RESPONSE REGULATORY DOMAIN-CONTAINING PROTEIN"/>
    <property type="match status" value="1"/>
</dbReference>
<gene>
    <name evidence="4" type="ORF">A3H60_02885</name>
</gene>
<keyword evidence="1 2" id="KW-0597">Phosphoprotein</keyword>
<dbReference type="InterPro" id="IPR011006">
    <property type="entry name" value="CheY-like_superfamily"/>
</dbReference>
<dbReference type="STRING" id="1802772.A3H60_02885"/>
<evidence type="ECO:0000256" key="2">
    <source>
        <dbReference type="PROSITE-ProRule" id="PRU00169"/>
    </source>
</evidence>
<feature type="modified residue" description="4-aspartylphosphate" evidence="2">
    <location>
        <position position="52"/>
    </location>
</feature>
<organism evidence="4 5">
    <name type="scientific">Candidatus Zambryskibacteria bacterium RIFCSPLOWO2_02_FULL_44_12b</name>
    <dbReference type="NCBI Taxonomy" id="1802772"/>
    <lineage>
        <taxon>Bacteria</taxon>
        <taxon>Candidatus Zambryskiibacteriota</taxon>
    </lineage>
</organism>
<dbReference type="PROSITE" id="PS50110">
    <property type="entry name" value="RESPONSE_REGULATORY"/>
    <property type="match status" value="1"/>
</dbReference>
<dbReference type="SMART" id="SM00448">
    <property type="entry name" value="REC"/>
    <property type="match status" value="1"/>
</dbReference>
<name>A0A1G2UKV1_9BACT</name>
<dbReference type="InterPro" id="IPR050595">
    <property type="entry name" value="Bact_response_regulator"/>
</dbReference>
<evidence type="ECO:0000256" key="1">
    <source>
        <dbReference type="ARBA" id="ARBA00022553"/>
    </source>
</evidence>
<proteinExistence type="predicted"/>
<reference evidence="4 5" key="1">
    <citation type="journal article" date="2016" name="Nat. Commun.">
        <title>Thousands of microbial genomes shed light on interconnected biogeochemical processes in an aquifer system.</title>
        <authorList>
            <person name="Anantharaman K."/>
            <person name="Brown C.T."/>
            <person name="Hug L.A."/>
            <person name="Sharon I."/>
            <person name="Castelle C.J."/>
            <person name="Probst A.J."/>
            <person name="Thomas B.C."/>
            <person name="Singh A."/>
            <person name="Wilkins M.J."/>
            <person name="Karaoz U."/>
            <person name="Brodie E.L."/>
            <person name="Williams K.H."/>
            <person name="Hubbard S.S."/>
            <person name="Banfield J.F."/>
        </authorList>
    </citation>
    <scope>NUCLEOTIDE SEQUENCE [LARGE SCALE GENOMIC DNA]</scope>
</reference>
<comment type="caution">
    <text evidence="4">The sequence shown here is derived from an EMBL/GenBank/DDBJ whole genome shotgun (WGS) entry which is preliminary data.</text>
</comment>
<feature type="domain" description="Response regulatory" evidence="3">
    <location>
        <begin position="3"/>
        <end position="119"/>
    </location>
</feature>
<evidence type="ECO:0000259" key="3">
    <source>
        <dbReference type="PROSITE" id="PS50110"/>
    </source>
</evidence>
<dbReference type="GO" id="GO:0000160">
    <property type="term" value="P:phosphorelay signal transduction system"/>
    <property type="evidence" value="ECO:0007669"/>
    <property type="project" value="InterPro"/>
</dbReference>
<dbReference type="EMBL" id="MHWP01000023">
    <property type="protein sequence ID" value="OHB10017.1"/>
    <property type="molecule type" value="Genomic_DNA"/>
</dbReference>
<dbReference type="SUPFAM" id="SSF52172">
    <property type="entry name" value="CheY-like"/>
    <property type="match status" value="1"/>
</dbReference>
<dbReference type="Gene3D" id="3.40.50.2300">
    <property type="match status" value="1"/>
</dbReference>
<dbReference type="Pfam" id="PF00072">
    <property type="entry name" value="Response_reg"/>
    <property type="match status" value="1"/>
</dbReference>
<dbReference type="InterPro" id="IPR001789">
    <property type="entry name" value="Sig_transdc_resp-reg_receiver"/>
</dbReference>
<dbReference type="PANTHER" id="PTHR44591">
    <property type="entry name" value="STRESS RESPONSE REGULATOR PROTEIN 1"/>
    <property type="match status" value="1"/>
</dbReference>